<dbReference type="EMBL" id="CP019239">
    <property type="protein sequence ID" value="APW41726.1"/>
    <property type="molecule type" value="Genomic_DNA"/>
</dbReference>
<accession>A0A1P8K6Z8</accession>
<evidence type="ECO:0000313" key="3">
    <source>
        <dbReference type="Proteomes" id="UP000186110"/>
    </source>
</evidence>
<gene>
    <name evidence="2" type="ORF">RS694_03595</name>
</gene>
<protein>
    <recommendedName>
        <fullName evidence="4">Phasin domain-containing protein</fullName>
    </recommendedName>
</protein>
<name>A0A1P8K6Z8_9BURK</name>
<feature type="region of interest" description="Disordered" evidence="1">
    <location>
        <begin position="115"/>
        <end position="134"/>
    </location>
</feature>
<evidence type="ECO:0000256" key="1">
    <source>
        <dbReference type="SAM" id="MobiDB-lite"/>
    </source>
</evidence>
<dbReference type="STRING" id="1484693.RS694_03595"/>
<dbReference type="AlphaFoldDB" id="A0A1P8K6Z8"/>
<evidence type="ECO:0000313" key="2">
    <source>
        <dbReference type="EMBL" id="APW41726.1"/>
    </source>
</evidence>
<organism evidence="2 3">
    <name type="scientific">Rhodoferax saidenbachensis</name>
    <dbReference type="NCBI Taxonomy" id="1484693"/>
    <lineage>
        <taxon>Bacteria</taxon>
        <taxon>Pseudomonadati</taxon>
        <taxon>Pseudomonadota</taxon>
        <taxon>Betaproteobacteria</taxon>
        <taxon>Burkholderiales</taxon>
        <taxon>Comamonadaceae</taxon>
        <taxon>Rhodoferax</taxon>
    </lineage>
</organism>
<evidence type="ECO:0008006" key="4">
    <source>
        <dbReference type="Google" id="ProtNLM"/>
    </source>
</evidence>
<feature type="compositionally biased region" description="Basic residues" evidence="1">
    <location>
        <begin position="119"/>
        <end position="134"/>
    </location>
</feature>
<keyword evidence="3" id="KW-1185">Reference proteome</keyword>
<proteinExistence type="predicted"/>
<dbReference type="Proteomes" id="UP000186110">
    <property type="component" value="Chromosome"/>
</dbReference>
<reference evidence="2 3" key="1">
    <citation type="submission" date="2017-01" db="EMBL/GenBank/DDBJ databases">
        <authorList>
            <person name="Mah S.A."/>
            <person name="Swanson W.J."/>
            <person name="Moy G.W."/>
            <person name="Vacquier V.D."/>
        </authorList>
    </citation>
    <scope>NUCLEOTIDE SEQUENCE [LARGE SCALE GENOMIC DNA]</scope>
    <source>
        <strain evidence="2 3">DSM 22694</strain>
    </source>
</reference>
<dbReference type="KEGG" id="rsb:RS694_03595"/>
<sequence length="134" mass="14243">MEKIMKTELEPHAVEGRLAEVPEGADDSLNSAFQKNAGDAVNAIAAAEEVIALATAIAKKALDISLMHQTSSIELILQAAQATLATTEVAVQKTLMEAKASALKTLELARTIKGERPVSAKKKPVRSRQSRLPS</sequence>